<dbReference type="PRINTS" id="PR00007">
    <property type="entry name" value="COMPLEMNTC1Q"/>
</dbReference>
<dbReference type="Pfam" id="PF00386">
    <property type="entry name" value="C1q"/>
    <property type="match status" value="1"/>
</dbReference>
<evidence type="ECO:0000313" key="6">
    <source>
        <dbReference type="EMBL" id="QCW12718.1"/>
    </source>
</evidence>
<organism evidence="6">
    <name type="scientific">Haliotis discus discus</name>
    <name type="common">disc abalone</name>
    <dbReference type="NCBI Taxonomy" id="91233"/>
    <lineage>
        <taxon>Eukaryota</taxon>
        <taxon>Metazoa</taxon>
        <taxon>Spiralia</taxon>
        <taxon>Lophotrochozoa</taxon>
        <taxon>Mollusca</taxon>
        <taxon>Gastropoda</taxon>
        <taxon>Vetigastropoda</taxon>
        <taxon>Lepetellida</taxon>
        <taxon>Haliotoidea</taxon>
        <taxon>Haliotidae</taxon>
        <taxon>Haliotis</taxon>
    </lineage>
</organism>
<feature type="signal peptide" evidence="4">
    <location>
        <begin position="1"/>
        <end position="22"/>
    </location>
</feature>
<reference evidence="6" key="1">
    <citation type="submission" date="2018-04" db="EMBL/GenBank/DDBJ databases">
        <title>Molecular characterization of Complement C1q-like protein 4.</title>
        <authorList>
            <person name="Liyanage D.S."/>
            <person name="Lee J."/>
        </authorList>
    </citation>
    <scope>NUCLEOTIDE SEQUENCE</scope>
</reference>
<evidence type="ECO:0000259" key="5">
    <source>
        <dbReference type="PROSITE" id="PS50871"/>
    </source>
</evidence>
<feature type="domain" description="C1q" evidence="5">
    <location>
        <begin position="23"/>
        <end position="162"/>
    </location>
</feature>
<dbReference type="InterPro" id="IPR008983">
    <property type="entry name" value="Tumour_necrosis_fac-like_dom"/>
</dbReference>
<dbReference type="GO" id="GO:0005576">
    <property type="term" value="C:extracellular region"/>
    <property type="evidence" value="ECO:0007669"/>
    <property type="project" value="UniProtKB-SubCell"/>
</dbReference>
<accession>A0A4Y5NCL3</accession>
<dbReference type="AlphaFoldDB" id="A0A4Y5NCL3"/>
<keyword evidence="3 4" id="KW-0732">Signal</keyword>
<dbReference type="PANTHER" id="PTHR22923">
    <property type="entry name" value="CEREBELLIN-RELATED"/>
    <property type="match status" value="1"/>
</dbReference>
<dbReference type="SUPFAM" id="SSF49842">
    <property type="entry name" value="TNF-like"/>
    <property type="match status" value="1"/>
</dbReference>
<dbReference type="PANTHER" id="PTHR22923:SF116">
    <property type="entry name" value="C1Q DOMAIN-CONTAINING PROTEIN"/>
    <property type="match status" value="1"/>
</dbReference>
<evidence type="ECO:0000256" key="3">
    <source>
        <dbReference type="ARBA" id="ARBA00022729"/>
    </source>
</evidence>
<evidence type="ECO:0000256" key="1">
    <source>
        <dbReference type="ARBA" id="ARBA00004613"/>
    </source>
</evidence>
<feature type="chain" id="PRO_5021193770" evidence="4">
    <location>
        <begin position="23"/>
        <end position="162"/>
    </location>
</feature>
<proteinExistence type="evidence at transcript level"/>
<dbReference type="PROSITE" id="PS50871">
    <property type="entry name" value="C1Q"/>
    <property type="match status" value="1"/>
</dbReference>
<evidence type="ECO:0000256" key="2">
    <source>
        <dbReference type="ARBA" id="ARBA00022525"/>
    </source>
</evidence>
<comment type="subcellular location">
    <subcellularLocation>
        <location evidence="1">Secreted</location>
    </subcellularLocation>
</comment>
<dbReference type="Gene3D" id="2.60.120.40">
    <property type="match status" value="1"/>
</dbReference>
<evidence type="ECO:0000256" key="4">
    <source>
        <dbReference type="SAM" id="SignalP"/>
    </source>
</evidence>
<dbReference type="InterPro" id="IPR001073">
    <property type="entry name" value="C1q_dom"/>
</dbReference>
<sequence length="162" mass="17806">MELHLMLFLCVSVCSFTGKAVAGKGPLVYFKASLPKNSNPASVKSYHFGVGNIIPFSSVEKNIGRGYNPSSGVFTVPVSGYYQFRAILQTTRAGNSDFELVAQGSRKAFVTVPSVYDSTTMSATFHVNKGDHVFVKKFYDYGNAPLRHGLWSQFSGFLLRKD</sequence>
<dbReference type="SMART" id="SM00110">
    <property type="entry name" value="C1Q"/>
    <property type="match status" value="1"/>
</dbReference>
<dbReference type="InterPro" id="IPR050822">
    <property type="entry name" value="Cerebellin_Synaptic_Org"/>
</dbReference>
<dbReference type="EMBL" id="MH203572">
    <property type="protein sequence ID" value="QCW12718.1"/>
    <property type="molecule type" value="mRNA"/>
</dbReference>
<gene>
    <name evidence="6" type="primary">C1QL4</name>
</gene>
<name>A0A4Y5NCL3_HALDI</name>
<protein>
    <submittedName>
        <fullName evidence="6">Complement C1q-like protein 4</fullName>
    </submittedName>
</protein>
<keyword evidence="2" id="KW-0964">Secreted</keyword>